<feature type="region of interest" description="Disordered" evidence="1">
    <location>
        <begin position="35"/>
        <end position="85"/>
    </location>
</feature>
<feature type="compositionally biased region" description="Low complexity" evidence="1">
    <location>
        <begin position="58"/>
        <end position="82"/>
    </location>
</feature>
<name>A0A7T8HM56_CALRO</name>
<keyword evidence="3" id="KW-1185">Reference proteome</keyword>
<dbReference type="Proteomes" id="UP000595437">
    <property type="component" value="Chromosome 3"/>
</dbReference>
<sequence length="120" mass="13618">MNLSSLYLRLPNPNYELLRIMRFELMREVQQKKTQTKISDFFKAGPSPAEKRSRTESETSSVSVTSTSSTNLPNLSSSSSSSLLQDIPYTPEPSFNEFSDITTLRSPICSLYRGFTVYLF</sequence>
<gene>
    <name evidence="2" type="ORF">FKW44_004603</name>
</gene>
<protein>
    <submittedName>
        <fullName evidence="2">Uncharacterized protein</fullName>
    </submittedName>
</protein>
<accession>A0A7T8HM56</accession>
<evidence type="ECO:0000313" key="3">
    <source>
        <dbReference type="Proteomes" id="UP000595437"/>
    </source>
</evidence>
<organism evidence="2 3">
    <name type="scientific">Caligus rogercresseyi</name>
    <name type="common">Sea louse</name>
    <dbReference type="NCBI Taxonomy" id="217165"/>
    <lineage>
        <taxon>Eukaryota</taxon>
        <taxon>Metazoa</taxon>
        <taxon>Ecdysozoa</taxon>
        <taxon>Arthropoda</taxon>
        <taxon>Crustacea</taxon>
        <taxon>Multicrustacea</taxon>
        <taxon>Hexanauplia</taxon>
        <taxon>Copepoda</taxon>
        <taxon>Siphonostomatoida</taxon>
        <taxon>Caligidae</taxon>
        <taxon>Caligus</taxon>
    </lineage>
</organism>
<reference evidence="3" key="1">
    <citation type="submission" date="2021-01" db="EMBL/GenBank/DDBJ databases">
        <title>Caligus Genome Assembly.</title>
        <authorList>
            <person name="Gallardo-Escarate C."/>
        </authorList>
    </citation>
    <scope>NUCLEOTIDE SEQUENCE [LARGE SCALE GENOMIC DNA]</scope>
</reference>
<evidence type="ECO:0000256" key="1">
    <source>
        <dbReference type="SAM" id="MobiDB-lite"/>
    </source>
</evidence>
<evidence type="ECO:0000313" key="2">
    <source>
        <dbReference type="EMBL" id="QQP52445.1"/>
    </source>
</evidence>
<proteinExistence type="predicted"/>
<dbReference type="AlphaFoldDB" id="A0A7T8HM56"/>
<dbReference type="EMBL" id="CP045892">
    <property type="protein sequence ID" value="QQP52445.1"/>
    <property type="molecule type" value="Genomic_DNA"/>
</dbReference>